<keyword evidence="7" id="KW-0862">Zinc</keyword>
<dbReference type="AlphaFoldDB" id="A0A212TGE7"/>
<dbReference type="GO" id="GO:0003906">
    <property type="term" value="F:DNA-(apurinic or apyrimidinic site) endonuclease activity"/>
    <property type="evidence" value="ECO:0007669"/>
    <property type="project" value="InterPro"/>
</dbReference>
<evidence type="ECO:0000313" key="16">
    <source>
        <dbReference type="EMBL" id="SNC64896.1"/>
    </source>
</evidence>
<dbReference type="SMART" id="SM00898">
    <property type="entry name" value="Fapy_DNA_glyco"/>
    <property type="match status" value="1"/>
</dbReference>
<dbReference type="GO" id="GO:0034039">
    <property type="term" value="F:8-oxo-7,8-dihydroguanine DNA N-glycosylase activity"/>
    <property type="evidence" value="ECO:0007669"/>
    <property type="project" value="TreeGrafter"/>
</dbReference>
<sequence>MPELPEVEGLAAALRERLVGRAVAETALASFSLLKTVGVPPQALHGRPVDDVRRYGKYLSLVVDGTHVVVHLMRAGWVAWHDEAPRTRLRPGGRSPVALRMTFDDGSGLDLTEAGTRKGMAAWIVDDPAQVEGLTGLGPDALGLVPPLEMPPLVGVDRATGEVRVAVSTTAEERAGFWAGVLAGRRTRLKGLLREQAVVSGIGNGWSDEICHTARLSPFALGDSLDAGQTGRLAEAVHEVLLGATERAVGRAPEELKDGKREGMRVHGRAGQECPVCGDVVREVVYADSSMQYCPGCQTGGQVLADRSTSRFVK</sequence>
<evidence type="ECO:0000256" key="4">
    <source>
        <dbReference type="ARBA" id="ARBA00022763"/>
    </source>
</evidence>
<evidence type="ECO:0000256" key="1">
    <source>
        <dbReference type="ARBA" id="ARBA00001668"/>
    </source>
</evidence>
<evidence type="ECO:0000256" key="5">
    <source>
        <dbReference type="ARBA" id="ARBA00022771"/>
    </source>
</evidence>
<evidence type="ECO:0000256" key="9">
    <source>
        <dbReference type="ARBA" id="ARBA00023204"/>
    </source>
</evidence>
<evidence type="ECO:0000256" key="6">
    <source>
        <dbReference type="ARBA" id="ARBA00022801"/>
    </source>
</evidence>
<keyword evidence="3" id="KW-0479">Metal-binding</keyword>
<evidence type="ECO:0000313" key="17">
    <source>
        <dbReference type="Proteomes" id="UP000198122"/>
    </source>
</evidence>
<keyword evidence="12" id="KW-0326">Glycosidase</keyword>
<feature type="domain" description="Formamidopyrimidine-DNA glycosylase catalytic" evidence="15">
    <location>
        <begin position="2"/>
        <end position="120"/>
    </location>
</feature>
<keyword evidence="11" id="KW-0511">Multifunctional enzyme</keyword>
<dbReference type="SUPFAM" id="SSF57716">
    <property type="entry name" value="Glucocorticoid receptor-like (DNA-binding domain)"/>
    <property type="match status" value="1"/>
</dbReference>
<evidence type="ECO:0000256" key="12">
    <source>
        <dbReference type="ARBA" id="ARBA00023295"/>
    </source>
</evidence>
<dbReference type="InterPro" id="IPR010979">
    <property type="entry name" value="Ribosomal_uS13-like_H2TH"/>
</dbReference>
<evidence type="ECO:0000256" key="3">
    <source>
        <dbReference type="ARBA" id="ARBA00022723"/>
    </source>
</evidence>
<dbReference type="Proteomes" id="UP000198122">
    <property type="component" value="Unassembled WGS sequence"/>
</dbReference>
<accession>A0A212TGE7</accession>
<protein>
    <submittedName>
        <fullName evidence="16">Formamidopyrimidine-DNA glycosylase</fullName>
    </submittedName>
</protein>
<dbReference type="Pfam" id="PF01149">
    <property type="entry name" value="Fapy_DNA_glyco"/>
    <property type="match status" value="1"/>
</dbReference>
<dbReference type="GO" id="GO:0008270">
    <property type="term" value="F:zinc ion binding"/>
    <property type="evidence" value="ECO:0007669"/>
    <property type="project" value="UniProtKB-KW"/>
</dbReference>
<keyword evidence="17" id="KW-1185">Reference proteome</keyword>
<dbReference type="SMART" id="SM01232">
    <property type="entry name" value="H2TH"/>
    <property type="match status" value="1"/>
</dbReference>
<dbReference type="RefSeq" id="WP_088818081.1">
    <property type="nucleotide sequence ID" value="NZ_FYEZ01000001.1"/>
</dbReference>
<dbReference type="PROSITE" id="PS51068">
    <property type="entry name" value="FPG_CAT"/>
    <property type="match status" value="1"/>
</dbReference>
<evidence type="ECO:0000256" key="10">
    <source>
        <dbReference type="ARBA" id="ARBA00023239"/>
    </source>
</evidence>
<dbReference type="InterPro" id="IPR000214">
    <property type="entry name" value="Znf_DNA_glyclase/AP_lyase"/>
</dbReference>
<dbReference type="Gene3D" id="1.10.8.50">
    <property type="match status" value="1"/>
</dbReference>
<dbReference type="GO" id="GO:0006284">
    <property type="term" value="P:base-excision repair"/>
    <property type="evidence" value="ECO:0007669"/>
    <property type="project" value="InterPro"/>
</dbReference>
<dbReference type="EMBL" id="FYEZ01000001">
    <property type="protein sequence ID" value="SNC64896.1"/>
    <property type="molecule type" value="Genomic_DNA"/>
</dbReference>
<evidence type="ECO:0000259" key="14">
    <source>
        <dbReference type="PROSITE" id="PS51066"/>
    </source>
</evidence>
<evidence type="ECO:0000256" key="2">
    <source>
        <dbReference type="ARBA" id="ARBA00009409"/>
    </source>
</evidence>
<dbReference type="InterPro" id="IPR015886">
    <property type="entry name" value="H2TH_FPG"/>
</dbReference>
<evidence type="ECO:0000256" key="8">
    <source>
        <dbReference type="ARBA" id="ARBA00023125"/>
    </source>
</evidence>
<keyword evidence="4" id="KW-0227">DNA damage</keyword>
<keyword evidence="6" id="KW-0378">Hydrolase</keyword>
<keyword evidence="5 13" id="KW-0863">Zinc-finger</keyword>
<name>A0A212TGE7_9MICO</name>
<dbReference type="GO" id="GO:0016829">
    <property type="term" value="F:lyase activity"/>
    <property type="evidence" value="ECO:0007669"/>
    <property type="project" value="UniProtKB-KW"/>
</dbReference>
<reference evidence="16 17" key="1">
    <citation type="submission" date="2017-06" db="EMBL/GenBank/DDBJ databases">
        <authorList>
            <person name="Kim H.J."/>
            <person name="Triplett B.A."/>
        </authorList>
    </citation>
    <scope>NUCLEOTIDE SEQUENCE [LARGE SCALE GENOMIC DNA]</scope>
    <source>
        <strain evidence="16 17">DSM 22179</strain>
    </source>
</reference>
<dbReference type="PANTHER" id="PTHR22993">
    <property type="entry name" value="FORMAMIDOPYRIMIDINE-DNA GLYCOSYLASE"/>
    <property type="match status" value="1"/>
</dbReference>
<dbReference type="InterPro" id="IPR035937">
    <property type="entry name" value="FPG_N"/>
</dbReference>
<dbReference type="CDD" id="cd08973">
    <property type="entry name" value="BaFpgNei_N_1"/>
    <property type="match status" value="1"/>
</dbReference>
<keyword evidence="9" id="KW-0234">DNA repair</keyword>
<comment type="catalytic activity">
    <reaction evidence="1">
        <text>Hydrolysis of DNA containing ring-opened 7-methylguanine residues, releasing 2,6-diamino-4-hydroxy-5-(N-methyl)formamidopyrimidine.</text>
        <dbReference type="EC" id="3.2.2.23"/>
    </reaction>
</comment>
<dbReference type="PANTHER" id="PTHR22993:SF9">
    <property type="entry name" value="FORMAMIDOPYRIMIDINE-DNA GLYCOSYLASE"/>
    <property type="match status" value="1"/>
</dbReference>
<evidence type="ECO:0000256" key="11">
    <source>
        <dbReference type="ARBA" id="ARBA00023268"/>
    </source>
</evidence>
<evidence type="ECO:0000256" key="13">
    <source>
        <dbReference type="PROSITE-ProRule" id="PRU00391"/>
    </source>
</evidence>
<dbReference type="Pfam" id="PF06831">
    <property type="entry name" value="H2TH"/>
    <property type="match status" value="1"/>
</dbReference>
<organism evidence="16 17">
    <name type="scientific">Kytococcus aerolatus</name>
    <dbReference type="NCBI Taxonomy" id="592308"/>
    <lineage>
        <taxon>Bacteria</taxon>
        <taxon>Bacillati</taxon>
        <taxon>Actinomycetota</taxon>
        <taxon>Actinomycetes</taxon>
        <taxon>Micrococcales</taxon>
        <taxon>Kytococcaceae</taxon>
        <taxon>Kytococcus</taxon>
    </lineage>
</organism>
<comment type="similarity">
    <text evidence="2">Belongs to the FPG family.</text>
</comment>
<keyword evidence="8" id="KW-0238">DNA-binding</keyword>
<dbReference type="SUPFAM" id="SSF46946">
    <property type="entry name" value="S13-like H2TH domain"/>
    <property type="match status" value="1"/>
</dbReference>
<dbReference type="GO" id="GO:0003684">
    <property type="term" value="F:damaged DNA binding"/>
    <property type="evidence" value="ECO:0007669"/>
    <property type="project" value="InterPro"/>
</dbReference>
<feature type="domain" description="FPG-type" evidence="14">
    <location>
        <begin position="265"/>
        <end position="299"/>
    </location>
</feature>
<dbReference type="PROSITE" id="PS51066">
    <property type="entry name" value="ZF_FPG_2"/>
    <property type="match status" value="1"/>
</dbReference>
<dbReference type="InterPro" id="IPR012319">
    <property type="entry name" value="FPG_cat"/>
</dbReference>
<dbReference type="OrthoDB" id="9800855at2"/>
<evidence type="ECO:0000259" key="15">
    <source>
        <dbReference type="PROSITE" id="PS51068"/>
    </source>
</evidence>
<gene>
    <name evidence="16" type="ORF">SAMN05445756_1208</name>
</gene>
<dbReference type="SUPFAM" id="SSF81624">
    <property type="entry name" value="N-terminal domain of MutM-like DNA repair proteins"/>
    <property type="match status" value="1"/>
</dbReference>
<keyword evidence="10" id="KW-0456">Lyase</keyword>
<proteinExistence type="inferred from homology"/>
<evidence type="ECO:0000256" key="7">
    <source>
        <dbReference type="ARBA" id="ARBA00022833"/>
    </source>
</evidence>
<dbReference type="Gene3D" id="3.20.190.10">
    <property type="entry name" value="MutM-like, N-terminal"/>
    <property type="match status" value="1"/>
</dbReference>